<evidence type="ECO:0000313" key="6">
    <source>
        <dbReference type="EMBL" id="CAJ62206.1"/>
    </source>
</evidence>
<dbReference type="AlphaFoldDB" id="Q0RJV4"/>
<dbReference type="InterPro" id="IPR001647">
    <property type="entry name" value="HTH_TetR"/>
</dbReference>
<gene>
    <name evidence="6" type="ordered locus">FRAAL3563</name>
</gene>
<dbReference type="STRING" id="326424.FRAAL3563"/>
<dbReference type="EMBL" id="CT573213">
    <property type="protein sequence ID" value="CAJ62206.1"/>
    <property type="molecule type" value="Genomic_DNA"/>
</dbReference>
<evidence type="ECO:0000256" key="3">
    <source>
        <dbReference type="ARBA" id="ARBA00023163"/>
    </source>
</evidence>
<reference evidence="6 7" key="1">
    <citation type="journal article" date="2007" name="Genome Res.">
        <title>Genome characteristics of facultatively symbiotic Frankia sp. strains reflect host range and host plant biogeography.</title>
        <authorList>
            <person name="Normand P."/>
            <person name="Lapierre P."/>
            <person name="Tisa L.S."/>
            <person name="Gogarten J.P."/>
            <person name="Alloisio N."/>
            <person name="Bagnarol E."/>
            <person name="Bassi C.A."/>
            <person name="Berry A.M."/>
            <person name="Bickhart D.M."/>
            <person name="Choisne N."/>
            <person name="Couloux A."/>
            <person name="Cournoyer B."/>
            <person name="Cruveiller S."/>
            <person name="Daubin V."/>
            <person name="Demange N."/>
            <person name="Francino M.P."/>
            <person name="Goltsman E."/>
            <person name="Huang Y."/>
            <person name="Kopp O.R."/>
            <person name="Labarre L."/>
            <person name="Lapidus A."/>
            <person name="Lavire C."/>
            <person name="Marechal J."/>
            <person name="Martinez M."/>
            <person name="Mastronunzio J.E."/>
            <person name="Mullin B.C."/>
            <person name="Niemann J."/>
            <person name="Pujic P."/>
            <person name="Rawnsley T."/>
            <person name="Rouy Z."/>
            <person name="Schenowitz C."/>
            <person name="Sellstedt A."/>
            <person name="Tavares F."/>
            <person name="Tomkins J.P."/>
            <person name="Vallenet D."/>
            <person name="Valverde C."/>
            <person name="Wall L.G."/>
            <person name="Wang Y."/>
            <person name="Medigue C."/>
            <person name="Benson D.R."/>
        </authorList>
    </citation>
    <scope>NUCLEOTIDE SEQUENCE [LARGE SCALE GENOMIC DNA]</scope>
    <source>
        <strain evidence="7">DSM 45986 / CECT 9034 / ACN14a</strain>
    </source>
</reference>
<dbReference type="InterPro" id="IPR050109">
    <property type="entry name" value="HTH-type_TetR-like_transc_reg"/>
</dbReference>
<name>Q0RJV4_FRAAA</name>
<dbReference type="Proteomes" id="UP000000657">
    <property type="component" value="Chromosome"/>
</dbReference>
<organism evidence="6 7">
    <name type="scientific">Frankia alni (strain DSM 45986 / CECT 9034 / ACN14a)</name>
    <dbReference type="NCBI Taxonomy" id="326424"/>
    <lineage>
        <taxon>Bacteria</taxon>
        <taxon>Bacillati</taxon>
        <taxon>Actinomycetota</taxon>
        <taxon>Actinomycetes</taxon>
        <taxon>Frankiales</taxon>
        <taxon>Frankiaceae</taxon>
        <taxon>Frankia</taxon>
    </lineage>
</organism>
<keyword evidence="1" id="KW-0805">Transcription regulation</keyword>
<dbReference type="KEGG" id="fal:FRAAL3563"/>
<evidence type="ECO:0000313" key="7">
    <source>
        <dbReference type="Proteomes" id="UP000000657"/>
    </source>
</evidence>
<dbReference type="GO" id="GO:0000976">
    <property type="term" value="F:transcription cis-regulatory region binding"/>
    <property type="evidence" value="ECO:0007669"/>
    <property type="project" value="TreeGrafter"/>
</dbReference>
<evidence type="ECO:0000256" key="1">
    <source>
        <dbReference type="ARBA" id="ARBA00023015"/>
    </source>
</evidence>
<accession>Q0RJV4</accession>
<keyword evidence="3" id="KW-0804">Transcription</keyword>
<keyword evidence="7" id="KW-1185">Reference proteome</keyword>
<sequence>MLRLAADDPDRAERERRAIIRAAHRLIGREGRAATPLEDILRGAGVNRRTFYRHFPSKDALVLTMQREAAAGVRDSLRAAVREAGDARAAAVAWIEELLAIGWDERASRDGRTFMTPEVGLVVGIADALEDIYAEHRGILAEVLAAGRTDGSLPAAQPEWDALAIHAVVVRYLEMRARGRLDRPYAAVVDDVVRRFLPPSPEAAGLTGTPG</sequence>
<feature type="DNA-binding region" description="H-T-H motif" evidence="4">
    <location>
        <begin position="36"/>
        <end position="55"/>
    </location>
</feature>
<dbReference type="Pfam" id="PF00440">
    <property type="entry name" value="TetR_N"/>
    <property type="match status" value="1"/>
</dbReference>
<dbReference type="HOGENOM" id="CLU_096398_0_0_11"/>
<dbReference type="Gene3D" id="1.10.357.10">
    <property type="entry name" value="Tetracycline Repressor, domain 2"/>
    <property type="match status" value="1"/>
</dbReference>
<evidence type="ECO:0000256" key="4">
    <source>
        <dbReference type="PROSITE-ProRule" id="PRU00335"/>
    </source>
</evidence>
<evidence type="ECO:0000256" key="2">
    <source>
        <dbReference type="ARBA" id="ARBA00023125"/>
    </source>
</evidence>
<dbReference type="PANTHER" id="PTHR30055">
    <property type="entry name" value="HTH-TYPE TRANSCRIPTIONAL REGULATOR RUTR"/>
    <property type="match status" value="1"/>
</dbReference>
<feature type="domain" description="HTH tetR-type" evidence="5">
    <location>
        <begin position="13"/>
        <end position="73"/>
    </location>
</feature>
<dbReference type="eggNOG" id="COG1309">
    <property type="taxonomic scope" value="Bacteria"/>
</dbReference>
<dbReference type="PANTHER" id="PTHR30055:SF234">
    <property type="entry name" value="HTH-TYPE TRANSCRIPTIONAL REGULATOR BETI"/>
    <property type="match status" value="1"/>
</dbReference>
<dbReference type="GO" id="GO:0003700">
    <property type="term" value="F:DNA-binding transcription factor activity"/>
    <property type="evidence" value="ECO:0007669"/>
    <property type="project" value="TreeGrafter"/>
</dbReference>
<evidence type="ECO:0000259" key="5">
    <source>
        <dbReference type="PROSITE" id="PS50977"/>
    </source>
</evidence>
<keyword evidence="2 4" id="KW-0238">DNA-binding</keyword>
<dbReference type="PRINTS" id="PR00455">
    <property type="entry name" value="HTHTETR"/>
</dbReference>
<dbReference type="PROSITE" id="PS50977">
    <property type="entry name" value="HTH_TETR_2"/>
    <property type="match status" value="1"/>
</dbReference>
<dbReference type="InterPro" id="IPR009057">
    <property type="entry name" value="Homeodomain-like_sf"/>
</dbReference>
<dbReference type="SUPFAM" id="SSF46689">
    <property type="entry name" value="Homeodomain-like"/>
    <property type="match status" value="1"/>
</dbReference>
<protein>
    <submittedName>
        <fullName evidence="6">TetR family transcriptional regulatory protein</fullName>
    </submittedName>
</protein>
<proteinExistence type="predicted"/>
<dbReference type="Gene3D" id="1.10.10.60">
    <property type="entry name" value="Homeodomain-like"/>
    <property type="match status" value="1"/>
</dbReference>